<evidence type="ECO:0000313" key="1">
    <source>
        <dbReference type="EMBL" id="CAD7195107.1"/>
    </source>
</evidence>
<dbReference type="EMBL" id="OA564652">
    <property type="protein sequence ID" value="CAD7195107.1"/>
    <property type="molecule type" value="Genomic_DNA"/>
</dbReference>
<accession>A0A7R8VCC3</accession>
<sequence>MSCIDQQYYRFIGRREILVCKKMTAMFFVHIDRPCYMHDEAYTQCRIKMETSFLPSFINKQHNYLEPALVIVWSKASLPQETGTDDDWEFGVRILTMESCVFEKVAEYLTLIGRTELLTCSATQNSFGRIRDQAQQVSTFPKEVAGSNLHGSTFYPRIVSGSKRSF</sequence>
<name>A0A7R8VCC3_TIMDO</name>
<organism evidence="1">
    <name type="scientific">Timema douglasi</name>
    <name type="common">Walking stick</name>
    <dbReference type="NCBI Taxonomy" id="61478"/>
    <lineage>
        <taxon>Eukaryota</taxon>
        <taxon>Metazoa</taxon>
        <taxon>Ecdysozoa</taxon>
        <taxon>Arthropoda</taxon>
        <taxon>Hexapoda</taxon>
        <taxon>Insecta</taxon>
        <taxon>Pterygota</taxon>
        <taxon>Neoptera</taxon>
        <taxon>Polyneoptera</taxon>
        <taxon>Phasmatodea</taxon>
        <taxon>Timematodea</taxon>
        <taxon>Timematoidea</taxon>
        <taxon>Timematidae</taxon>
        <taxon>Timema</taxon>
    </lineage>
</organism>
<gene>
    <name evidence="1" type="ORF">TDIB3V08_LOCUS1511</name>
</gene>
<protein>
    <submittedName>
        <fullName evidence="1">Uncharacterized protein</fullName>
    </submittedName>
</protein>
<reference evidence="1" key="1">
    <citation type="submission" date="2020-11" db="EMBL/GenBank/DDBJ databases">
        <authorList>
            <person name="Tran Van P."/>
        </authorList>
    </citation>
    <scope>NUCLEOTIDE SEQUENCE</scope>
</reference>
<proteinExistence type="predicted"/>
<dbReference type="AlphaFoldDB" id="A0A7R8VCC3"/>